<feature type="transmembrane region" description="Helical" evidence="1">
    <location>
        <begin position="123"/>
        <end position="140"/>
    </location>
</feature>
<evidence type="ECO:0000256" key="1">
    <source>
        <dbReference type="SAM" id="Phobius"/>
    </source>
</evidence>
<reference evidence="3 4" key="1">
    <citation type="submission" date="2015-02" db="EMBL/GenBank/DDBJ databases">
        <title>Complete genome sequence of Kangiella geojedonensis strain YCS-5T.</title>
        <authorList>
            <person name="Kim K.M."/>
        </authorList>
    </citation>
    <scope>NUCLEOTIDE SEQUENCE [LARGE SCALE GENOMIC DNA]</scope>
    <source>
        <strain evidence="3 4">YCS-5</strain>
    </source>
</reference>
<gene>
    <name evidence="3" type="ORF">TQ33_2001</name>
</gene>
<dbReference type="GO" id="GO:0004175">
    <property type="term" value="F:endopeptidase activity"/>
    <property type="evidence" value="ECO:0007669"/>
    <property type="project" value="UniProtKB-ARBA"/>
</dbReference>
<feature type="transmembrane region" description="Helical" evidence="1">
    <location>
        <begin position="12"/>
        <end position="31"/>
    </location>
</feature>
<evidence type="ECO:0000313" key="3">
    <source>
        <dbReference type="EMBL" id="AKE52932.1"/>
    </source>
</evidence>
<feature type="transmembrane region" description="Helical" evidence="1">
    <location>
        <begin position="178"/>
        <end position="194"/>
    </location>
</feature>
<dbReference type="PANTHER" id="PTHR43592">
    <property type="entry name" value="CAAX AMINO TERMINAL PROTEASE"/>
    <property type="match status" value="1"/>
</dbReference>
<proteinExistence type="predicted"/>
<feature type="transmembrane region" description="Helical" evidence="1">
    <location>
        <begin position="51"/>
        <end position="73"/>
    </location>
</feature>
<dbReference type="EMBL" id="CP010975">
    <property type="protein sequence ID" value="AKE52932.1"/>
    <property type="molecule type" value="Genomic_DNA"/>
</dbReference>
<dbReference type="InterPro" id="IPR003675">
    <property type="entry name" value="Rce1/LyrA-like_dom"/>
</dbReference>
<feature type="transmembrane region" description="Helical" evidence="1">
    <location>
        <begin position="152"/>
        <end position="172"/>
    </location>
</feature>
<dbReference type="Proteomes" id="UP000034071">
    <property type="component" value="Chromosome"/>
</dbReference>
<keyword evidence="1" id="KW-1133">Transmembrane helix</keyword>
<keyword evidence="1" id="KW-0472">Membrane</keyword>
<organism evidence="3 4">
    <name type="scientific">Kangiella geojedonensis</name>
    <dbReference type="NCBI Taxonomy" id="914150"/>
    <lineage>
        <taxon>Bacteria</taxon>
        <taxon>Pseudomonadati</taxon>
        <taxon>Pseudomonadota</taxon>
        <taxon>Gammaproteobacteria</taxon>
        <taxon>Kangiellales</taxon>
        <taxon>Kangiellaceae</taxon>
        <taxon>Kangiella</taxon>
    </lineage>
</organism>
<evidence type="ECO:0000313" key="4">
    <source>
        <dbReference type="Proteomes" id="UP000034071"/>
    </source>
</evidence>
<dbReference type="AlphaFoldDB" id="A0A0F6TS30"/>
<name>A0A0F6TS30_9GAMM</name>
<sequence>MKNNNYVKKWLLSALTYLVIFFLIILISYFIGVNILGGSAREPLLGNEDLIIMDTIFYSLCVIGLILVYRIQLKKNLLNSLKDKRTYLLFLSGIFTCFVVSYLRSIIFDDGLGNLGDLKVDSLLLIYSVFIVVIFEELFFRKYLVELSQALGMKLIISCLVSAILFALWHSIDLKNSWFLIVSALLYSYVTYLFRSISFAVGLHLLFNMVVIFTGVDSPSSIIIKDDYNNNSFDTAISSIRFDLSVLAFILIVYSFIDRALSWYKNAF</sequence>
<feature type="transmembrane region" description="Helical" evidence="1">
    <location>
        <begin position="85"/>
        <end position="103"/>
    </location>
</feature>
<feature type="transmembrane region" description="Helical" evidence="1">
    <location>
        <begin position="236"/>
        <end position="257"/>
    </location>
</feature>
<keyword evidence="1" id="KW-0812">Transmembrane</keyword>
<keyword evidence="4" id="KW-1185">Reference proteome</keyword>
<dbReference type="PATRIC" id="fig|914150.5.peg.2029"/>
<dbReference type="GO" id="GO:0080120">
    <property type="term" value="P:CAAX-box protein maturation"/>
    <property type="evidence" value="ECO:0007669"/>
    <property type="project" value="UniProtKB-ARBA"/>
</dbReference>
<dbReference type="KEGG" id="kge:TQ33_2001"/>
<dbReference type="Pfam" id="PF02517">
    <property type="entry name" value="Rce1-like"/>
    <property type="match status" value="1"/>
</dbReference>
<dbReference type="STRING" id="914150.TQ33_2001"/>
<dbReference type="PANTHER" id="PTHR43592:SF15">
    <property type="entry name" value="CAAX AMINO TERMINAL PROTEASE FAMILY PROTEIN"/>
    <property type="match status" value="1"/>
</dbReference>
<protein>
    <recommendedName>
        <fullName evidence="2">CAAX prenyl protease 2/Lysostaphin resistance protein A-like domain-containing protein</fullName>
    </recommendedName>
</protein>
<dbReference type="HOGENOM" id="CLU_1037383_0_0_6"/>
<evidence type="ECO:0000259" key="2">
    <source>
        <dbReference type="Pfam" id="PF02517"/>
    </source>
</evidence>
<feature type="domain" description="CAAX prenyl protease 2/Lysostaphin resistance protein A-like" evidence="2">
    <location>
        <begin position="123"/>
        <end position="210"/>
    </location>
</feature>
<accession>A0A0F6TS30</accession>
<feature type="transmembrane region" description="Helical" evidence="1">
    <location>
        <begin position="206"/>
        <end position="224"/>
    </location>
</feature>